<feature type="compositionally biased region" description="Basic and acidic residues" evidence="1">
    <location>
        <begin position="323"/>
        <end position="335"/>
    </location>
</feature>
<evidence type="ECO:0000256" key="1">
    <source>
        <dbReference type="SAM" id="MobiDB-lite"/>
    </source>
</evidence>
<reference evidence="2" key="1">
    <citation type="submission" date="2018-02" db="EMBL/GenBank/DDBJ databases">
        <authorList>
            <person name="Cohen D.B."/>
            <person name="Kent A.D."/>
        </authorList>
    </citation>
    <scope>NUCLEOTIDE SEQUENCE</scope>
</reference>
<gene>
    <name evidence="2" type="ORF">FSB_LOCUS47232</name>
</gene>
<proteinExistence type="predicted"/>
<feature type="compositionally biased region" description="Basic and acidic residues" evidence="1">
    <location>
        <begin position="12"/>
        <end position="31"/>
    </location>
</feature>
<name>A0A2N9I5P2_FAGSY</name>
<dbReference type="PANTHER" id="PTHR31099:SF28">
    <property type="entry name" value="F5J5.12"/>
    <property type="match status" value="1"/>
</dbReference>
<dbReference type="AlphaFoldDB" id="A0A2N9I5P2"/>
<dbReference type="PANTHER" id="PTHR31099">
    <property type="entry name" value="OS06G0165300 PROTEIN"/>
    <property type="match status" value="1"/>
</dbReference>
<dbReference type="EMBL" id="OIVN01004802">
    <property type="protein sequence ID" value="SPD19350.1"/>
    <property type="molecule type" value="Genomic_DNA"/>
</dbReference>
<feature type="region of interest" description="Disordered" evidence="1">
    <location>
        <begin position="1"/>
        <end position="46"/>
    </location>
</feature>
<organism evidence="2">
    <name type="scientific">Fagus sylvatica</name>
    <name type="common">Beechnut</name>
    <dbReference type="NCBI Taxonomy" id="28930"/>
    <lineage>
        <taxon>Eukaryota</taxon>
        <taxon>Viridiplantae</taxon>
        <taxon>Streptophyta</taxon>
        <taxon>Embryophyta</taxon>
        <taxon>Tracheophyta</taxon>
        <taxon>Spermatophyta</taxon>
        <taxon>Magnoliopsida</taxon>
        <taxon>eudicotyledons</taxon>
        <taxon>Gunneridae</taxon>
        <taxon>Pentapetalae</taxon>
        <taxon>rosids</taxon>
        <taxon>fabids</taxon>
        <taxon>Fagales</taxon>
        <taxon>Fagaceae</taxon>
        <taxon>Fagus</taxon>
    </lineage>
</organism>
<feature type="region of interest" description="Disordered" evidence="1">
    <location>
        <begin position="309"/>
        <end position="351"/>
    </location>
</feature>
<accession>A0A2N9I5P2</accession>
<sequence>MVSEGGSWTPVRSEDLPEGLSDRDEGTRSLEETPSISGSSEGVGPEASWTARSYLSKVVDNDGLDGYRRKYQIPEDVVLRIPASDEVACSSRYGDVAFYEADFKAGIRFPLQPLMRELLDRLNLAPDQLAPNAWRTVVGSMVMWKVLSEGKDDLTLDELLFCYKPCQIPASPGFWSLNMRQRGLKLIVGTPSSNREWKDNYVFVCGDNWEGLQCEKDDNFIPVRREWGVPSSSALRRPKLNEDGHNRVLWALHHNQHHYKYFIRPELLALYSFEPEPSEVVLSLQEINQKRMATAKLNREKLKKMMMSQQEEAPLVIGKKRKADASSKKATEERILPPPPSIQKPSIPEPVPTSSIEVVEITAEPSSSRPVEKVPTLPRDASLACRRAKSVVTKDDVGEYEKVNTDVIKVAGVHSLMKGLTELTVIANRCIQWEEALLKQKIQMSEAAQSNQRLTALVNELTLDRDRVVGEMSTLKVDMAKKDEDLKKALDGARKSEEQVKMLTMQLEGARVSAVEEFKSSEAYDDVNTKYFLSGFNLLKKQAKEKFPQLDFDAFQPFDDDESTMPADEGNVEAPTNDPQMD</sequence>
<evidence type="ECO:0000313" key="2">
    <source>
        <dbReference type="EMBL" id="SPD19350.1"/>
    </source>
</evidence>
<feature type="compositionally biased region" description="Pro residues" evidence="1">
    <location>
        <begin position="336"/>
        <end position="351"/>
    </location>
</feature>
<feature type="region of interest" description="Disordered" evidence="1">
    <location>
        <begin position="555"/>
        <end position="582"/>
    </location>
</feature>
<protein>
    <submittedName>
        <fullName evidence="2">Uncharacterized protein</fullName>
    </submittedName>
</protein>